<feature type="compositionally biased region" description="Polar residues" evidence="1">
    <location>
        <begin position="192"/>
        <end position="207"/>
    </location>
</feature>
<dbReference type="RefSeq" id="WP_008978666.1">
    <property type="nucleotide sequence ID" value="NZ_JANKBG010000007.1"/>
</dbReference>
<feature type="domain" description="Gram-positive pilin subunit D1 N-terminal" evidence="2">
    <location>
        <begin position="35"/>
        <end position="162"/>
    </location>
</feature>
<proteinExistence type="predicted"/>
<evidence type="ECO:0000313" key="4">
    <source>
        <dbReference type="Proteomes" id="UP000295773"/>
    </source>
</evidence>
<comment type="caution">
    <text evidence="3">The sequence shown here is derived from an EMBL/GenBank/DDBJ whole genome shotgun (WGS) entry which is preliminary data.</text>
</comment>
<dbReference type="InterPro" id="IPR032364">
    <property type="entry name" value="GramPos_pilinD1_N"/>
</dbReference>
<reference evidence="3 4" key="1">
    <citation type="submission" date="2019-03" db="EMBL/GenBank/DDBJ databases">
        <title>Genomic Encyclopedia of Type Strains, Phase IV (KMG-IV): sequencing the most valuable type-strain genomes for metagenomic binning, comparative biology and taxonomic classification.</title>
        <authorList>
            <person name="Goeker M."/>
        </authorList>
    </citation>
    <scope>NUCLEOTIDE SEQUENCE [LARGE SCALE GENOMIC DNA]</scope>
    <source>
        <strain evidence="3 4">DSM 29481</strain>
    </source>
</reference>
<accession>A0A4R3TEM2</accession>
<feature type="region of interest" description="Disordered" evidence="1">
    <location>
        <begin position="177"/>
        <end position="208"/>
    </location>
</feature>
<keyword evidence="4" id="KW-1185">Reference proteome</keyword>
<protein>
    <recommendedName>
        <fullName evidence="2">Gram-positive pilin subunit D1 N-terminal domain-containing protein</fullName>
    </recommendedName>
</protein>
<dbReference type="Proteomes" id="UP000295773">
    <property type="component" value="Unassembled WGS sequence"/>
</dbReference>
<organism evidence="3 4">
    <name type="scientific">Longicatena caecimuris</name>
    <dbReference type="NCBI Taxonomy" id="1796635"/>
    <lineage>
        <taxon>Bacteria</taxon>
        <taxon>Bacillati</taxon>
        <taxon>Bacillota</taxon>
        <taxon>Erysipelotrichia</taxon>
        <taxon>Erysipelotrichales</taxon>
        <taxon>Erysipelotrichaceae</taxon>
        <taxon>Longicatena</taxon>
    </lineage>
</organism>
<dbReference type="Pfam" id="PF16555">
    <property type="entry name" value="GramPos_pilinD1"/>
    <property type="match status" value="1"/>
</dbReference>
<gene>
    <name evidence="3" type="ORF">EDD61_10731</name>
</gene>
<dbReference type="Gene3D" id="2.60.40.10">
    <property type="entry name" value="Immunoglobulins"/>
    <property type="match status" value="1"/>
</dbReference>
<dbReference type="InterPro" id="IPR013783">
    <property type="entry name" value="Ig-like_fold"/>
</dbReference>
<dbReference type="AlphaFoldDB" id="A0A4R3TEM2"/>
<dbReference type="EMBL" id="SMBP01000007">
    <property type="protein sequence ID" value="TCU60342.1"/>
    <property type="molecule type" value="Genomic_DNA"/>
</dbReference>
<sequence length="243" mass="27165">MKKGNKRYKISIGIFFCSLLFIMPFGIAYAKEYGNVIIKAIIQKDGDDRHALQNVSFAIYKVADWKDSEWTQSGDFLHVSLNLDDMDSLHQKQNAQMLADYVHEHGLKGIQSTTNSQGEAVFTKQEAGMYLLVQEKQATLQDSIYSSAPSLFSVPLQMDGKEQWEVVIEPKFENKTLPIQDDDSSASHQKDPSSATGNDASSSANKDVQTKDITRRIEILSLFLGSGGLLLLYGKYRKASQNL</sequence>
<name>A0A4R3TEM2_9FIRM</name>
<evidence type="ECO:0000256" key="1">
    <source>
        <dbReference type="SAM" id="MobiDB-lite"/>
    </source>
</evidence>
<evidence type="ECO:0000259" key="2">
    <source>
        <dbReference type="Pfam" id="PF16555"/>
    </source>
</evidence>
<evidence type="ECO:0000313" key="3">
    <source>
        <dbReference type="EMBL" id="TCU60342.1"/>
    </source>
</evidence>